<dbReference type="AlphaFoldDB" id="A0A3B5MPV9"/>
<dbReference type="GO" id="GO:0000993">
    <property type="term" value="F:RNA polymerase II complex binding"/>
    <property type="evidence" value="ECO:0007669"/>
    <property type="project" value="TreeGrafter"/>
</dbReference>
<dbReference type="Proteomes" id="UP000261380">
    <property type="component" value="Unplaced"/>
</dbReference>
<dbReference type="InterPro" id="IPR008942">
    <property type="entry name" value="ENTH_VHS"/>
</dbReference>
<keyword evidence="2" id="KW-0597">Phosphoprotein</keyword>
<name>A0A3B5MPV9_9TELE</name>
<dbReference type="FunFam" id="1.25.40.90:FF:000020">
    <property type="entry name" value="regulation of nuclear pre-mRNA domain-containing protein 2 isoform X1"/>
    <property type="match status" value="1"/>
</dbReference>
<dbReference type="InterPro" id="IPR006569">
    <property type="entry name" value="CID_dom"/>
</dbReference>
<evidence type="ECO:0000256" key="1">
    <source>
        <dbReference type="ARBA" id="ARBA00022481"/>
    </source>
</evidence>
<evidence type="ECO:0000259" key="8">
    <source>
        <dbReference type="PROSITE" id="PS51391"/>
    </source>
</evidence>
<keyword evidence="3" id="KW-0007">Acetylation</keyword>
<dbReference type="GO" id="GO:0031124">
    <property type="term" value="P:mRNA 3'-end processing"/>
    <property type="evidence" value="ECO:0007669"/>
    <property type="project" value="TreeGrafter"/>
</dbReference>
<feature type="domain" description="CID" evidence="8">
    <location>
        <begin position="5"/>
        <end position="135"/>
    </location>
</feature>
<evidence type="ECO:0000256" key="7">
    <source>
        <dbReference type="SAM" id="MobiDB-lite"/>
    </source>
</evidence>
<protein>
    <recommendedName>
        <fullName evidence="6">Regulation of nuclear pre-mRNA domain-containing protein 2</fullName>
    </recommendedName>
</protein>
<evidence type="ECO:0000313" key="10">
    <source>
        <dbReference type="Proteomes" id="UP000261380"/>
    </source>
</evidence>
<dbReference type="STRING" id="32473.ENSXCOP00000026439"/>
<proteinExistence type="inferred from homology"/>
<sequence length="429" mass="47031">MAAGTGGSLEASLDKRFRGLSNTMDSIQGLSTWCIDNKKYHSLIVRQWMKCLRKSNPSHRLNLLYLANDVIQNCKRKNAINYRTAFAEVLPDAFQLEGDPKTIKSVERIVSIWEERDVYSGTLVTDLRNILVKEESPPETPVEQKSELNISFIDQLTKYKRSLEEVDIREKQLAAMRVDIFSSDALRKLKDKAGGKKFSRDFEEGSAQLHEFVKYFEKQSKTTPALLEALGNADIFYEMQYKEVKIVANAYQTFANRVSHLKRKLDALKSNLPDLDESPIPSPTADAPSPTGSESPFHGLDLANPDPDLDGSLIGEDDNREVEDMELSEDEMDSGGIIGKRVFSYVSTEPQVKTPAASSAAVPATIPTTDSSAVPPLIPSPADVPTNILSTVPASAPAAVPAAALESVDLGKIGSILNSLGPVMNTTSE</sequence>
<dbReference type="Ensembl" id="ENSXCOT00000026759.1">
    <property type="protein sequence ID" value="ENSXCOP00000026439.1"/>
    <property type="gene ID" value="ENSXCOG00000019739.1"/>
</dbReference>
<dbReference type="Gene3D" id="1.25.40.90">
    <property type="match status" value="1"/>
</dbReference>
<evidence type="ECO:0000256" key="2">
    <source>
        <dbReference type="ARBA" id="ARBA00022553"/>
    </source>
</evidence>
<accession>A0A3B5MPV9</accession>
<reference evidence="9" key="1">
    <citation type="submission" date="2025-08" db="UniProtKB">
        <authorList>
            <consortium name="Ensembl"/>
        </authorList>
    </citation>
    <scope>IDENTIFICATION</scope>
</reference>
<evidence type="ECO:0000256" key="5">
    <source>
        <dbReference type="ARBA" id="ARBA00062892"/>
    </source>
</evidence>
<comment type="subunit">
    <text evidence="5">Associates with the RNA polymerase II complex.</text>
</comment>
<evidence type="ECO:0000313" key="9">
    <source>
        <dbReference type="Ensembl" id="ENSXCOP00000026439.1"/>
    </source>
</evidence>
<dbReference type="InterPro" id="IPR032337">
    <property type="entry name" value="RPRD1A/B_C"/>
</dbReference>
<evidence type="ECO:0000256" key="3">
    <source>
        <dbReference type="ARBA" id="ARBA00022990"/>
    </source>
</evidence>
<dbReference type="PROSITE" id="PS51391">
    <property type="entry name" value="CID"/>
    <property type="match status" value="1"/>
</dbReference>
<comment type="similarity">
    <text evidence="4">Belongs to the UPF0400 (RTT103) family.</text>
</comment>
<dbReference type="PANTHER" id="PTHR12460:SF40">
    <property type="entry name" value="REGULATION OF NUCLEAR PRE-MRNA DOMAIN-CONTAINING PROTEIN 2"/>
    <property type="match status" value="1"/>
</dbReference>
<dbReference type="Gene3D" id="6.10.250.2560">
    <property type="match status" value="1"/>
</dbReference>
<keyword evidence="10" id="KW-1185">Reference proteome</keyword>
<keyword evidence="1" id="KW-0488">Methylation</keyword>
<dbReference type="SMART" id="SM00582">
    <property type="entry name" value="RPR"/>
    <property type="match status" value="1"/>
</dbReference>
<dbReference type="Pfam" id="PF04818">
    <property type="entry name" value="CID"/>
    <property type="match status" value="1"/>
</dbReference>
<dbReference type="PANTHER" id="PTHR12460">
    <property type="entry name" value="CYCLIN-DEPENDENT KINASE INHIBITOR-RELATED PROTEIN"/>
    <property type="match status" value="1"/>
</dbReference>
<evidence type="ECO:0000256" key="6">
    <source>
        <dbReference type="ARBA" id="ARBA00067342"/>
    </source>
</evidence>
<organism evidence="9 10">
    <name type="scientific">Xiphophorus couchianus</name>
    <name type="common">Monterrey platyfish</name>
    <dbReference type="NCBI Taxonomy" id="32473"/>
    <lineage>
        <taxon>Eukaryota</taxon>
        <taxon>Metazoa</taxon>
        <taxon>Chordata</taxon>
        <taxon>Craniata</taxon>
        <taxon>Vertebrata</taxon>
        <taxon>Euteleostomi</taxon>
        <taxon>Actinopterygii</taxon>
        <taxon>Neopterygii</taxon>
        <taxon>Teleostei</taxon>
        <taxon>Neoteleostei</taxon>
        <taxon>Acanthomorphata</taxon>
        <taxon>Ovalentaria</taxon>
        <taxon>Atherinomorphae</taxon>
        <taxon>Cyprinodontiformes</taxon>
        <taxon>Poeciliidae</taxon>
        <taxon>Poeciliinae</taxon>
        <taxon>Xiphophorus</taxon>
    </lineage>
</organism>
<dbReference type="GeneTree" id="ENSGT00950000183094"/>
<dbReference type="Pfam" id="PF16566">
    <property type="entry name" value="CREPT"/>
    <property type="match status" value="1"/>
</dbReference>
<dbReference type="SUPFAM" id="SSF48464">
    <property type="entry name" value="ENTH/VHS domain"/>
    <property type="match status" value="1"/>
</dbReference>
<reference evidence="9" key="2">
    <citation type="submission" date="2025-09" db="UniProtKB">
        <authorList>
            <consortium name="Ensembl"/>
        </authorList>
    </citation>
    <scope>IDENTIFICATION</scope>
</reference>
<feature type="region of interest" description="Disordered" evidence="7">
    <location>
        <begin position="272"/>
        <end position="316"/>
    </location>
</feature>
<evidence type="ECO:0000256" key="4">
    <source>
        <dbReference type="ARBA" id="ARBA00034310"/>
    </source>
</evidence>